<feature type="compositionally biased region" description="Acidic residues" evidence="1">
    <location>
        <begin position="302"/>
        <end position="337"/>
    </location>
</feature>
<evidence type="ECO:0000256" key="1">
    <source>
        <dbReference type="SAM" id="MobiDB-lite"/>
    </source>
</evidence>
<protein>
    <submittedName>
        <fullName evidence="4">Uncharacterized protein</fullName>
    </submittedName>
</protein>
<keyword evidence="5" id="KW-1185">Reference proteome</keyword>
<dbReference type="OrthoDB" id="135071at2157"/>
<dbReference type="InParanoid" id="Q8TPY5"/>
<sequence>MILLTLILSSGVCFADNYVGGIPLTPAQSGTVDGGVYVDSYYGTANQGINDAKTIGHTFTLPDNAEIEWAMLLTTVYCGHMQNNYVGTANVSFNGVTLGNETLNVPFNFIANGGNDGEAYVQVNDHVNRVTSDYMMYYDVTSLVKAGENTAVVSTAPLDGSFDGRIKLITLVVAYNDGSGDKILYQINRGHDADTYYVEDYQGETYVGSTDFEADLPEGSSLVDAELTVVHMASTDGTYTFNGNNLISGTPQGTYCGSNTWDVKDELESTGKNTLTYDRNAGFYKCALGILTAEYTTSSSDDTGDDTSDDTGDDTSDDTGDDTSDDTGDDTSDDTGDDTSGNTSEETSSADLGIQDVKVSHNGLAKAWNKLNNTVSVTVINNGPENADSFALELYSDGTPVESRQVTGLANGATETVDFSWKPEDIKDYTLKAVVVPGSIISDTDTTNNELSKTQEVLHNGYAGDNPLETYAHGTVKGNIIYDYGNSSYSNKVFSGDTYSVSHSLELPEGATVKFARLYNFWTWSATATVGVIPSMSLQFEGNSLTPEAEYDDQKGWGSVYDYPTGTWAYDITGLVTGSGTYTTVVTNTHSDTGNFVCFDGIALLVVYEDSSGEEIEYWINEGCDMVSTMSTSGGLTPEEATVEIPFEGSIDLSNVDEARLWTTVQSGGHDGISLEFNEMNTSGIYDSTPYSDLDIDEARAVGTYLLTENNRARIIPPLVTDNSGDYLVPSNSILIVSYKDGTSATPALSLSASTLNVTVGEETEVVYSVTSDDSPVEGALVSLSGCATGSGETDANGTVALAVNASCEGAITAEASKDGYTGAELTQQAKEASSSGSDPDAEASLNVTLIPAVSLTLSPNSLDFGTVSLGTPSETLNFTLQNNGDTSIKVTAEVVDQEDGPFETGLLLDQSIWSSYSKIIAAESSETSEAQLDLPANYPSTGEFQGRLLFWAEAA</sequence>
<dbReference type="Pfam" id="PF11824">
    <property type="entry name" value="DUF3344"/>
    <property type="match status" value="2"/>
</dbReference>
<dbReference type="HOGENOM" id="CLU_011596_0_0_2"/>
<dbReference type="Gene3D" id="2.60.40.10">
    <property type="entry name" value="Immunoglobulins"/>
    <property type="match status" value="1"/>
</dbReference>
<name>Q8TPY5_METAC</name>
<dbReference type="Pfam" id="PF07705">
    <property type="entry name" value="CARDB"/>
    <property type="match status" value="1"/>
</dbReference>
<dbReference type="InterPro" id="IPR011635">
    <property type="entry name" value="CARDB"/>
</dbReference>
<feature type="domain" description="DUF3344" evidence="3">
    <location>
        <begin position="461"/>
        <end position="737"/>
    </location>
</feature>
<feature type="region of interest" description="Disordered" evidence="1">
    <location>
        <begin position="296"/>
        <end position="354"/>
    </location>
</feature>
<dbReference type="EnsemblBacteria" id="AAM05174">
    <property type="protein sequence ID" value="AAM05174"/>
    <property type="gene ID" value="MA_1768"/>
</dbReference>
<evidence type="ECO:0000313" key="5">
    <source>
        <dbReference type="Proteomes" id="UP000002487"/>
    </source>
</evidence>
<dbReference type="KEGG" id="mac:MA_1768"/>
<dbReference type="InterPro" id="IPR013783">
    <property type="entry name" value="Ig-like_fold"/>
</dbReference>
<evidence type="ECO:0000259" key="3">
    <source>
        <dbReference type="Pfam" id="PF11824"/>
    </source>
</evidence>
<dbReference type="EMBL" id="AE010299">
    <property type="protein sequence ID" value="AAM05174.1"/>
    <property type="molecule type" value="Genomic_DNA"/>
</dbReference>
<evidence type="ECO:0000313" key="4">
    <source>
        <dbReference type="EMBL" id="AAM05174.1"/>
    </source>
</evidence>
<dbReference type="PhylomeDB" id="Q8TPY5"/>
<feature type="domain" description="CARDB" evidence="2">
    <location>
        <begin position="350"/>
        <end position="453"/>
    </location>
</feature>
<feature type="domain" description="DUF3344" evidence="3">
    <location>
        <begin position="17"/>
        <end position="294"/>
    </location>
</feature>
<accession>Q8TPY5</accession>
<proteinExistence type="predicted"/>
<reference evidence="4 5" key="1">
    <citation type="journal article" date="2002" name="Genome Res.">
        <title>The genome of Methanosarcina acetivorans reveals extensive metabolic and physiological diversity.</title>
        <authorList>
            <person name="Galagan J.E."/>
            <person name="Nusbaum C."/>
            <person name="Roy A."/>
            <person name="Endrizzi M.G."/>
            <person name="Macdonald P."/>
            <person name="FitzHugh W."/>
            <person name="Calvo S."/>
            <person name="Engels R."/>
            <person name="Smirnov S."/>
            <person name="Atnoor D."/>
            <person name="Brown A."/>
            <person name="Allen N."/>
            <person name="Naylor J."/>
            <person name="Stange-Thomann N."/>
            <person name="DeArellano K."/>
            <person name="Johnson R."/>
            <person name="Linton L."/>
            <person name="McEwan P."/>
            <person name="McKernan K."/>
            <person name="Talamas J."/>
            <person name="Tirrell A."/>
            <person name="Ye W."/>
            <person name="Zimmer A."/>
            <person name="Barber R.D."/>
            <person name="Cann I."/>
            <person name="Graham D.E."/>
            <person name="Grahame D.A."/>
            <person name="Guss A."/>
            <person name="Hedderich R."/>
            <person name="Ingram-Smith C."/>
            <person name="Kuettner C.H."/>
            <person name="Krzycki J.A."/>
            <person name="Leigh J.A."/>
            <person name="Li W."/>
            <person name="Liu J."/>
            <person name="Mukhopadhyay B."/>
            <person name="Reeve J.N."/>
            <person name="Smith K."/>
            <person name="Springer T.A."/>
            <person name="Umayam L.A."/>
            <person name="White O."/>
            <person name="White R.H."/>
            <person name="de Macario E.C."/>
            <person name="Ferry J.G."/>
            <person name="Jarrell K.F."/>
            <person name="Jing H."/>
            <person name="Macario A.J.L."/>
            <person name="Paulsen I."/>
            <person name="Pritchett M."/>
            <person name="Sowers K.R."/>
            <person name="Swanson R.V."/>
            <person name="Zinder S.H."/>
            <person name="Lander E."/>
            <person name="Metcalf W.W."/>
            <person name="Birren B."/>
        </authorList>
    </citation>
    <scope>NUCLEOTIDE SEQUENCE [LARGE SCALE GENOMIC DNA]</scope>
    <source>
        <strain evidence="5">ATCC 35395 / DSM 2834 / JCM 12185 / C2A</strain>
    </source>
</reference>
<dbReference type="AlphaFoldDB" id="Q8TPY5"/>
<organism evidence="4 5">
    <name type="scientific">Methanosarcina acetivorans (strain ATCC 35395 / DSM 2834 / JCM 12185 / C2A)</name>
    <dbReference type="NCBI Taxonomy" id="188937"/>
    <lineage>
        <taxon>Archaea</taxon>
        <taxon>Methanobacteriati</taxon>
        <taxon>Methanobacteriota</taxon>
        <taxon>Stenosarchaea group</taxon>
        <taxon>Methanomicrobia</taxon>
        <taxon>Methanosarcinales</taxon>
        <taxon>Methanosarcinaceae</taxon>
        <taxon>Methanosarcina</taxon>
    </lineage>
</organism>
<evidence type="ECO:0000259" key="2">
    <source>
        <dbReference type="Pfam" id="PF07705"/>
    </source>
</evidence>
<gene>
    <name evidence="4" type="ordered locus">MA_1768</name>
</gene>
<dbReference type="Proteomes" id="UP000002487">
    <property type="component" value="Chromosome"/>
</dbReference>
<dbReference type="InterPro" id="IPR021779">
    <property type="entry name" value="DUF3344"/>
</dbReference>